<dbReference type="AlphaFoldDB" id="B4D869"/>
<sequence>MLRSKFTSAGAVPGLVLVAVLATQLLPSLAEDTLPSALPKDRYASLRARSPFALATVAVATPAPQASFAANWYVSGVARLGDDYFVTIKGRDLSTEFTLFASEAVDGVTLASVNWSDQVGKSTVILKKGTETARLEFNEAQLRAPAAAATAGGNHPPAVRPPVVAATMHPQNPRAAGVNMAAAVPNAPGGGAPLRRRSLPIPVPR</sequence>
<organism evidence="2 3">
    <name type="scientific">Chthoniobacter flavus Ellin428</name>
    <dbReference type="NCBI Taxonomy" id="497964"/>
    <lineage>
        <taxon>Bacteria</taxon>
        <taxon>Pseudomonadati</taxon>
        <taxon>Verrucomicrobiota</taxon>
        <taxon>Spartobacteria</taxon>
        <taxon>Chthoniobacterales</taxon>
        <taxon>Chthoniobacteraceae</taxon>
        <taxon>Chthoniobacter</taxon>
    </lineage>
</organism>
<comment type="caution">
    <text evidence="2">The sequence shown here is derived from an EMBL/GenBank/DDBJ whole genome shotgun (WGS) entry which is preliminary data.</text>
</comment>
<dbReference type="EMBL" id="ABVL01000020">
    <property type="protein sequence ID" value="EDY17423.1"/>
    <property type="molecule type" value="Genomic_DNA"/>
</dbReference>
<gene>
    <name evidence="2" type="ORF">CfE428DRAFT_5109</name>
</gene>
<evidence type="ECO:0000313" key="2">
    <source>
        <dbReference type="EMBL" id="EDY17423.1"/>
    </source>
</evidence>
<evidence type="ECO:0000256" key="1">
    <source>
        <dbReference type="SAM" id="MobiDB-lite"/>
    </source>
</evidence>
<dbReference type="Proteomes" id="UP000005824">
    <property type="component" value="Unassembled WGS sequence"/>
</dbReference>
<proteinExistence type="predicted"/>
<reference evidence="2 3" key="1">
    <citation type="journal article" date="2011" name="J. Bacteriol.">
        <title>Genome sequence of Chthoniobacter flavus Ellin428, an aerobic heterotrophic soil bacterium.</title>
        <authorList>
            <person name="Kant R."/>
            <person name="van Passel M.W."/>
            <person name="Palva A."/>
            <person name="Lucas S."/>
            <person name="Lapidus A."/>
            <person name="Glavina Del Rio T."/>
            <person name="Dalin E."/>
            <person name="Tice H."/>
            <person name="Bruce D."/>
            <person name="Goodwin L."/>
            <person name="Pitluck S."/>
            <person name="Larimer F.W."/>
            <person name="Land M.L."/>
            <person name="Hauser L."/>
            <person name="Sangwan P."/>
            <person name="de Vos W.M."/>
            <person name="Janssen P.H."/>
            <person name="Smidt H."/>
        </authorList>
    </citation>
    <scope>NUCLEOTIDE SEQUENCE [LARGE SCALE GENOMIC DNA]</scope>
    <source>
        <strain evidence="2 3">Ellin428</strain>
    </source>
</reference>
<evidence type="ECO:0000313" key="3">
    <source>
        <dbReference type="Proteomes" id="UP000005824"/>
    </source>
</evidence>
<dbReference type="RefSeq" id="WP_006982430.1">
    <property type="nucleotide sequence ID" value="NZ_ABVL01000020.1"/>
</dbReference>
<dbReference type="STRING" id="497964.CfE428DRAFT_5109"/>
<name>B4D869_9BACT</name>
<keyword evidence="3" id="KW-1185">Reference proteome</keyword>
<feature type="region of interest" description="Disordered" evidence="1">
    <location>
        <begin position="186"/>
        <end position="205"/>
    </location>
</feature>
<protein>
    <submittedName>
        <fullName evidence="2">Uncharacterized protein</fullName>
    </submittedName>
</protein>
<accession>B4D869</accession>
<dbReference type="InParanoid" id="B4D869"/>